<evidence type="ECO:0000256" key="8">
    <source>
        <dbReference type="ARBA" id="ARBA00022679"/>
    </source>
</evidence>
<dbReference type="PROSITE" id="PS00107">
    <property type="entry name" value="PROTEIN_KINASE_ATP"/>
    <property type="match status" value="1"/>
</dbReference>
<evidence type="ECO:0000256" key="14">
    <source>
        <dbReference type="ARBA" id="ARBA00022840"/>
    </source>
</evidence>
<dbReference type="Proteomes" id="UP000324897">
    <property type="component" value="Chromosome 2"/>
</dbReference>
<dbReference type="InterPro" id="IPR055414">
    <property type="entry name" value="LRR_R13L4/SHOC2-like"/>
</dbReference>
<evidence type="ECO:0000256" key="12">
    <source>
        <dbReference type="ARBA" id="ARBA00022741"/>
    </source>
</evidence>
<comment type="catalytic activity">
    <reaction evidence="20">
        <text>L-seryl-[protein] + ATP = O-phospho-L-seryl-[protein] + ADP + H(+)</text>
        <dbReference type="Rhea" id="RHEA:17989"/>
        <dbReference type="Rhea" id="RHEA-COMP:9863"/>
        <dbReference type="Rhea" id="RHEA-COMP:11604"/>
        <dbReference type="ChEBI" id="CHEBI:15378"/>
        <dbReference type="ChEBI" id="CHEBI:29999"/>
        <dbReference type="ChEBI" id="CHEBI:30616"/>
        <dbReference type="ChEBI" id="CHEBI:83421"/>
        <dbReference type="ChEBI" id="CHEBI:456216"/>
        <dbReference type="EC" id="2.7.11.1"/>
    </reaction>
</comment>
<keyword evidence="9 22" id="KW-0812">Transmembrane</keyword>
<evidence type="ECO:0000313" key="26">
    <source>
        <dbReference type="Proteomes" id="UP000324897"/>
    </source>
</evidence>
<dbReference type="PANTHER" id="PTHR48006">
    <property type="entry name" value="LEUCINE-RICH REPEAT-CONTAINING PROTEIN DDB_G0281931-RELATED"/>
    <property type="match status" value="1"/>
</dbReference>
<evidence type="ECO:0000256" key="23">
    <source>
        <dbReference type="SAM" id="SignalP"/>
    </source>
</evidence>
<evidence type="ECO:0000256" key="3">
    <source>
        <dbReference type="ARBA" id="ARBA00012513"/>
    </source>
</evidence>
<dbReference type="GO" id="GO:0004674">
    <property type="term" value="F:protein serine/threonine kinase activity"/>
    <property type="evidence" value="ECO:0007669"/>
    <property type="project" value="UniProtKB-KW"/>
</dbReference>
<evidence type="ECO:0000256" key="5">
    <source>
        <dbReference type="ARBA" id="ARBA00022527"/>
    </source>
</evidence>
<dbReference type="Pfam" id="PF00069">
    <property type="entry name" value="Pkinase"/>
    <property type="match status" value="1"/>
</dbReference>
<evidence type="ECO:0000256" key="10">
    <source>
        <dbReference type="ARBA" id="ARBA00022729"/>
    </source>
</evidence>
<dbReference type="InterPro" id="IPR051824">
    <property type="entry name" value="LRR_Rcpt-Like_S/T_Kinase"/>
</dbReference>
<dbReference type="InterPro" id="IPR011009">
    <property type="entry name" value="Kinase-like_dom_sf"/>
</dbReference>
<evidence type="ECO:0000256" key="4">
    <source>
        <dbReference type="ARBA" id="ARBA00022475"/>
    </source>
</evidence>
<dbReference type="GO" id="GO:0005886">
    <property type="term" value="C:plasma membrane"/>
    <property type="evidence" value="ECO:0007669"/>
    <property type="project" value="UniProtKB-SubCell"/>
</dbReference>
<dbReference type="FunFam" id="3.80.10.10:FF:000383">
    <property type="entry name" value="Leucine-rich repeat receptor protein kinase EMS1"/>
    <property type="match status" value="1"/>
</dbReference>
<dbReference type="FunFam" id="3.80.10.10:FF:000129">
    <property type="entry name" value="Leucine-rich repeat receptor-like kinase"/>
    <property type="match status" value="1"/>
</dbReference>
<feature type="domain" description="Protein kinase" evidence="24">
    <location>
        <begin position="590"/>
        <end position="899"/>
    </location>
</feature>
<dbReference type="AlphaFoldDB" id="A0A5J9USY3"/>
<keyword evidence="7" id="KW-0433">Leucine-rich repeat</keyword>
<feature type="binding site" evidence="21">
    <location>
        <position position="619"/>
    </location>
    <ligand>
        <name>ATP</name>
        <dbReference type="ChEBI" id="CHEBI:30616"/>
    </ligand>
</feature>
<evidence type="ECO:0000259" key="24">
    <source>
        <dbReference type="PROSITE" id="PS50011"/>
    </source>
</evidence>
<dbReference type="InterPro" id="IPR013210">
    <property type="entry name" value="LRR_N_plant-typ"/>
</dbReference>
<dbReference type="PROSITE" id="PS51450">
    <property type="entry name" value="LRR"/>
    <property type="match status" value="1"/>
</dbReference>
<dbReference type="PRINTS" id="PR00019">
    <property type="entry name" value="LEURICHRPT"/>
</dbReference>
<dbReference type="PROSITE" id="PS50011">
    <property type="entry name" value="PROTEIN_KINASE_DOM"/>
    <property type="match status" value="1"/>
</dbReference>
<dbReference type="InterPro" id="IPR000719">
    <property type="entry name" value="Prot_kinase_dom"/>
</dbReference>
<gene>
    <name evidence="25" type="ORF">EJB05_29505</name>
</gene>
<dbReference type="Pfam" id="PF08263">
    <property type="entry name" value="LRRNT_2"/>
    <property type="match status" value="1"/>
</dbReference>
<evidence type="ECO:0000256" key="2">
    <source>
        <dbReference type="ARBA" id="ARBA00008684"/>
    </source>
</evidence>
<comment type="caution">
    <text evidence="25">The sequence shown here is derived from an EMBL/GenBank/DDBJ whole genome shotgun (WGS) entry which is preliminary data.</text>
</comment>
<keyword evidence="17" id="KW-0675">Receptor</keyword>
<dbReference type="FunFam" id="1.10.510.10:FF:000358">
    <property type="entry name" value="Putative leucine-rich repeat receptor-like serine/threonine-protein kinase"/>
    <property type="match status" value="1"/>
</dbReference>
<dbReference type="Gene3D" id="1.10.510.10">
    <property type="entry name" value="Transferase(Phosphotransferase) domain 1"/>
    <property type="match status" value="1"/>
</dbReference>
<dbReference type="PANTHER" id="PTHR48006:SF100">
    <property type="entry name" value="LRR RECEPTOR-LIKE SERINE_THREONINE-KINASE-RELATED"/>
    <property type="match status" value="1"/>
</dbReference>
<keyword evidence="15 22" id="KW-1133">Transmembrane helix</keyword>
<dbReference type="EMBL" id="RWGY01000013">
    <property type="protein sequence ID" value="TVU26932.1"/>
    <property type="molecule type" value="Genomic_DNA"/>
</dbReference>
<feature type="transmembrane region" description="Helical" evidence="22">
    <location>
        <begin position="537"/>
        <end position="558"/>
    </location>
</feature>
<evidence type="ECO:0000256" key="7">
    <source>
        <dbReference type="ARBA" id="ARBA00022614"/>
    </source>
</evidence>
<reference evidence="25 26" key="1">
    <citation type="journal article" date="2019" name="Sci. Rep.">
        <title>A high-quality genome of Eragrostis curvula grass provides insights into Poaceae evolution and supports new strategies to enhance forage quality.</title>
        <authorList>
            <person name="Carballo J."/>
            <person name="Santos B.A.C.M."/>
            <person name="Zappacosta D."/>
            <person name="Garbus I."/>
            <person name="Selva J.P."/>
            <person name="Gallo C.A."/>
            <person name="Diaz A."/>
            <person name="Albertini E."/>
            <person name="Caccamo M."/>
            <person name="Echenique V."/>
        </authorList>
    </citation>
    <scope>NUCLEOTIDE SEQUENCE [LARGE SCALE GENOMIC DNA]</scope>
    <source>
        <strain evidence="26">cv. Victoria</strain>
        <tissue evidence="25">Leaf</tissue>
    </source>
</reference>
<dbReference type="InterPro" id="IPR032675">
    <property type="entry name" value="LRR_dom_sf"/>
</dbReference>
<keyword evidence="4" id="KW-1003">Cell membrane</keyword>
<evidence type="ECO:0000256" key="22">
    <source>
        <dbReference type="SAM" id="Phobius"/>
    </source>
</evidence>
<evidence type="ECO:0000256" key="19">
    <source>
        <dbReference type="ARBA" id="ARBA00047899"/>
    </source>
</evidence>
<dbReference type="PROSITE" id="PS00108">
    <property type="entry name" value="PROTEIN_KINASE_ST"/>
    <property type="match status" value="1"/>
</dbReference>
<dbReference type="GO" id="GO:0005524">
    <property type="term" value="F:ATP binding"/>
    <property type="evidence" value="ECO:0007669"/>
    <property type="project" value="UniProtKB-UniRule"/>
</dbReference>
<evidence type="ECO:0000256" key="6">
    <source>
        <dbReference type="ARBA" id="ARBA00022553"/>
    </source>
</evidence>
<evidence type="ECO:0000256" key="11">
    <source>
        <dbReference type="ARBA" id="ARBA00022737"/>
    </source>
</evidence>
<feature type="signal peptide" evidence="23">
    <location>
        <begin position="1"/>
        <end position="19"/>
    </location>
</feature>
<evidence type="ECO:0000256" key="15">
    <source>
        <dbReference type="ARBA" id="ARBA00022989"/>
    </source>
</evidence>
<dbReference type="SMART" id="SM00220">
    <property type="entry name" value="S_TKc"/>
    <property type="match status" value="1"/>
</dbReference>
<evidence type="ECO:0000256" key="13">
    <source>
        <dbReference type="ARBA" id="ARBA00022777"/>
    </source>
</evidence>
<evidence type="ECO:0000256" key="9">
    <source>
        <dbReference type="ARBA" id="ARBA00022692"/>
    </source>
</evidence>
<proteinExistence type="inferred from homology"/>
<evidence type="ECO:0000256" key="21">
    <source>
        <dbReference type="PROSITE-ProRule" id="PRU10141"/>
    </source>
</evidence>
<comment type="subcellular location">
    <subcellularLocation>
        <location evidence="1">Cell membrane</location>
        <topology evidence="1">Single-pass membrane protein</topology>
    </subcellularLocation>
</comment>
<keyword evidence="13" id="KW-0418">Kinase</keyword>
<name>A0A5J9USY3_9POAL</name>
<dbReference type="Pfam" id="PF23598">
    <property type="entry name" value="LRR_14"/>
    <property type="match status" value="1"/>
</dbReference>
<evidence type="ECO:0000256" key="16">
    <source>
        <dbReference type="ARBA" id="ARBA00023136"/>
    </source>
</evidence>
<dbReference type="EC" id="2.7.11.1" evidence="3"/>
<dbReference type="InterPro" id="IPR008271">
    <property type="entry name" value="Ser/Thr_kinase_AS"/>
</dbReference>
<keyword evidence="16 22" id="KW-0472">Membrane</keyword>
<keyword evidence="12 21" id="KW-0547">Nucleotide-binding</keyword>
<dbReference type="FunFam" id="3.80.10.10:FF:000288">
    <property type="entry name" value="LRR receptor-like serine/threonine-protein kinase EFR"/>
    <property type="match status" value="1"/>
</dbReference>
<keyword evidence="8" id="KW-0808">Transferase</keyword>
<keyword evidence="14 21" id="KW-0067">ATP-binding</keyword>
<dbReference type="Gene3D" id="3.30.200.20">
    <property type="entry name" value="Phosphorylase Kinase, domain 1"/>
    <property type="match status" value="1"/>
</dbReference>
<keyword evidence="26" id="KW-1185">Reference proteome</keyword>
<keyword evidence="5" id="KW-0723">Serine/threonine-protein kinase</keyword>
<dbReference type="SMART" id="SM00369">
    <property type="entry name" value="LRR_TYP"/>
    <property type="match status" value="9"/>
</dbReference>
<organism evidence="25 26">
    <name type="scientific">Eragrostis curvula</name>
    <name type="common">weeping love grass</name>
    <dbReference type="NCBI Taxonomy" id="38414"/>
    <lineage>
        <taxon>Eukaryota</taxon>
        <taxon>Viridiplantae</taxon>
        <taxon>Streptophyta</taxon>
        <taxon>Embryophyta</taxon>
        <taxon>Tracheophyta</taxon>
        <taxon>Spermatophyta</taxon>
        <taxon>Magnoliopsida</taxon>
        <taxon>Liliopsida</taxon>
        <taxon>Poales</taxon>
        <taxon>Poaceae</taxon>
        <taxon>PACMAD clade</taxon>
        <taxon>Chloridoideae</taxon>
        <taxon>Eragrostideae</taxon>
        <taxon>Eragrostidinae</taxon>
        <taxon>Eragrostis</taxon>
    </lineage>
</organism>
<dbReference type="SUPFAM" id="SSF52047">
    <property type="entry name" value="RNI-like"/>
    <property type="match status" value="1"/>
</dbReference>
<keyword evidence="11" id="KW-0677">Repeat</keyword>
<comment type="similarity">
    <text evidence="2">Belongs to the protein kinase superfamily. Ser/Thr protein kinase family.</text>
</comment>
<feature type="chain" id="PRO_5023819939" description="non-specific serine/threonine protein kinase" evidence="23">
    <location>
        <begin position="20"/>
        <end position="929"/>
    </location>
</feature>
<dbReference type="Pfam" id="PF00560">
    <property type="entry name" value="LRR_1"/>
    <property type="match status" value="3"/>
</dbReference>
<accession>A0A5J9USY3</accession>
<sequence length="929" mass="101317">MLILLTLLLLSYGVGNIRCSTVPENSEDMLSLLDFMKSVTDPLQVLSNWTADTPYCQWTGVKCSRMHRDRVVTLDLAGQRLTGTLPPSLGNLTFLRTLNLSSNQFSGHLPDFTHLRKLEVLNLSRNSLQGVIPDSLFNCSNLRKLNLYGNHLGGQIPLKVGSLSKLLVLNLSENNLTGVIPSTLNNTQLEKIFLDDNRVTGSVPHVLGYMSNLSVLTLGGNMLSGEFPAFLTNMTNLEAMDLGYNWLSGGLPSNLGDTLPNLSILVLRFNNFVGPIPSSLGNAQCLKVLSLSFNYFTGQVPRSFGNLFQLNDLILQGNNFSGPIPSSIGNLTQLTTLSLAQNEFTGTIPASLSQLQQLTKLDLSYNNLLGTLPTGIFSSPALTTCVLSNNKLEGQMPLEVGRLTQLNELYLSSNKISGEIPSTLSQCLELNIIELDQNFLTGSIPMSIGNLTSLIMLNLSHNNLSGFIPTAISGIKPLMYLDLSDNRLQGEIPSSGIFANASAVSLQGNFGLCGGSLDLHMPPCASVSRRSERMNCLIRVLILLFGFLSLAWLIYFIIVEKKMSRAYLFLPYFGDKFPKVSYMGLAQATGNFSNLVGRGSYGSVYKGKLFPSKLEVAVKILDLDIHGAEKSFISECEALRGIKHRNILPITTACATVDNTGSPFKALVYPFMSNGNLDTWLHHKEEENAHRHLSLAQRISIAANIADALAYLHNDIGRAIIHCDLKPSNILLDNDMTARLGDFSIASFYIDSTSTSIEDPNTTNSRCIGSIGVKGTIGYIAPEYGGGGQASTYGDVYSFGIVLLEMLIGKRPTDPMFTGGVNIVNFVERSFPDQIFAIIDASVQKECETFLQTNTTVENAVSRCLLSLVQLGLSCTRQVPRERTTIREAASKIRSMNTLQIGRAYVIVCPRGACAHSFDCRWMIPCAGD</sequence>
<evidence type="ECO:0000256" key="18">
    <source>
        <dbReference type="ARBA" id="ARBA00023180"/>
    </source>
</evidence>
<evidence type="ECO:0000256" key="17">
    <source>
        <dbReference type="ARBA" id="ARBA00023170"/>
    </source>
</evidence>
<dbReference type="InterPro" id="IPR003591">
    <property type="entry name" value="Leu-rich_rpt_typical-subtyp"/>
</dbReference>
<dbReference type="Pfam" id="PF13855">
    <property type="entry name" value="LRR_8"/>
    <property type="match status" value="2"/>
</dbReference>
<evidence type="ECO:0000256" key="20">
    <source>
        <dbReference type="ARBA" id="ARBA00048679"/>
    </source>
</evidence>
<feature type="non-terminal residue" evidence="25">
    <location>
        <position position="1"/>
    </location>
</feature>
<keyword evidence="18" id="KW-0325">Glycoprotein</keyword>
<dbReference type="Gene3D" id="3.80.10.10">
    <property type="entry name" value="Ribonuclease Inhibitor"/>
    <property type="match status" value="3"/>
</dbReference>
<comment type="catalytic activity">
    <reaction evidence="19">
        <text>L-threonyl-[protein] + ATP = O-phospho-L-threonyl-[protein] + ADP + H(+)</text>
        <dbReference type="Rhea" id="RHEA:46608"/>
        <dbReference type="Rhea" id="RHEA-COMP:11060"/>
        <dbReference type="Rhea" id="RHEA-COMP:11605"/>
        <dbReference type="ChEBI" id="CHEBI:15378"/>
        <dbReference type="ChEBI" id="CHEBI:30013"/>
        <dbReference type="ChEBI" id="CHEBI:30616"/>
        <dbReference type="ChEBI" id="CHEBI:61977"/>
        <dbReference type="ChEBI" id="CHEBI:456216"/>
        <dbReference type="EC" id="2.7.11.1"/>
    </reaction>
</comment>
<evidence type="ECO:0000313" key="25">
    <source>
        <dbReference type="EMBL" id="TVU26932.1"/>
    </source>
</evidence>
<dbReference type="SUPFAM" id="SSF52058">
    <property type="entry name" value="L domain-like"/>
    <property type="match status" value="1"/>
</dbReference>
<dbReference type="InterPro" id="IPR017441">
    <property type="entry name" value="Protein_kinase_ATP_BS"/>
</dbReference>
<evidence type="ECO:0000256" key="1">
    <source>
        <dbReference type="ARBA" id="ARBA00004162"/>
    </source>
</evidence>
<keyword evidence="6" id="KW-0597">Phosphoprotein</keyword>
<dbReference type="OrthoDB" id="676979at2759"/>
<dbReference type="InterPro" id="IPR001611">
    <property type="entry name" value="Leu-rich_rpt"/>
</dbReference>
<dbReference type="SUPFAM" id="SSF56112">
    <property type="entry name" value="Protein kinase-like (PK-like)"/>
    <property type="match status" value="1"/>
</dbReference>
<keyword evidence="10 23" id="KW-0732">Signal</keyword>
<dbReference type="Gramene" id="TVU26932">
    <property type="protein sequence ID" value="TVU26932"/>
    <property type="gene ID" value="EJB05_29505"/>
</dbReference>
<protein>
    <recommendedName>
        <fullName evidence="3">non-specific serine/threonine protein kinase</fullName>
        <ecNumber evidence="3">2.7.11.1</ecNumber>
    </recommendedName>
</protein>